<feature type="region of interest" description="Disordered" evidence="1">
    <location>
        <begin position="1"/>
        <end position="135"/>
    </location>
</feature>
<sequence>AGRSRQLRPARAAAPRAGRQRGDRPKRSRAVRRGGGLRSDHALAGAAVGLRGDLERRAPRPSAGQGPAASPRAGGRSRRRGGPDHDLRRRSRAALAYRLAGHGPRAPTDRELLRRAGPGHGRRRRHGRAHDLSPL</sequence>
<feature type="non-terminal residue" evidence="2">
    <location>
        <position position="135"/>
    </location>
</feature>
<gene>
    <name evidence="2" type="ORF">AVDCRST_MAG53-3417</name>
</gene>
<organism evidence="2">
    <name type="scientific">uncultured Solirubrobacteraceae bacterium</name>
    <dbReference type="NCBI Taxonomy" id="1162706"/>
    <lineage>
        <taxon>Bacteria</taxon>
        <taxon>Bacillati</taxon>
        <taxon>Actinomycetota</taxon>
        <taxon>Thermoleophilia</taxon>
        <taxon>Solirubrobacterales</taxon>
        <taxon>Solirubrobacteraceae</taxon>
        <taxon>environmental samples</taxon>
    </lineage>
</organism>
<feature type="compositionally biased region" description="Low complexity" evidence="1">
    <location>
        <begin position="60"/>
        <end position="74"/>
    </location>
</feature>
<name>A0A6J4TIW3_9ACTN</name>
<accession>A0A6J4TIW3</accession>
<protein>
    <submittedName>
        <fullName evidence="2">Uncharacterized protein</fullName>
    </submittedName>
</protein>
<evidence type="ECO:0000313" key="2">
    <source>
        <dbReference type="EMBL" id="CAA9523252.1"/>
    </source>
</evidence>
<feature type="non-terminal residue" evidence="2">
    <location>
        <position position="1"/>
    </location>
</feature>
<dbReference type="AlphaFoldDB" id="A0A6J4TIW3"/>
<dbReference type="EMBL" id="CADCVR010000107">
    <property type="protein sequence ID" value="CAA9523252.1"/>
    <property type="molecule type" value="Genomic_DNA"/>
</dbReference>
<reference evidence="2" key="1">
    <citation type="submission" date="2020-02" db="EMBL/GenBank/DDBJ databases">
        <authorList>
            <person name="Meier V. D."/>
        </authorList>
    </citation>
    <scope>NUCLEOTIDE SEQUENCE</scope>
    <source>
        <strain evidence="2">AVDCRST_MAG53</strain>
    </source>
</reference>
<proteinExistence type="predicted"/>
<evidence type="ECO:0000256" key="1">
    <source>
        <dbReference type="SAM" id="MobiDB-lite"/>
    </source>
</evidence>